<dbReference type="Proteomes" id="UP001519272">
    <property type="component" value="Unassembled WGS sequence"/>
</dbReference>
<gene>
    <name evidence="1" type="ORF">J2Z32_003721</name>
</gene>
<protein>
    <recommendedName>
        <fullName evidence="3">AP2/ERF domain-containing protein</fullName>
    </recommendedName>
</protein>
<dbReference type="EMBL" id="JAGGKG010000021">
    <property type="protein sequence ID" value="MBP1907056.1"/>
    <property type="molecule type" value="Genomic_DNA"/>
</dbReference>
<name>A0ABS4FWU9_9BACL</name>
<reference evidence="1 2" key="1">
    <citation type="submission" date="2021-03" db="EMBL/GenBank/DDBJ databases">
        <title>Genomic Encyclopedia of Type Strains, Phase IV (KMG-IV): sequencing the most valuable type-strain genomes for metagenomic binning, comparative biology and taxonomic classification.</title>
        <authorList>
            <person name="Goeker M."/>
        </authorList>
    </citation>
    <scope>NUCLEOTIDE SEQUENCE [LARGE SCALE GENOMIC DNA]</scope>
    <source>
        <strain evidence="1 2">DSM 14349</strain>
    </source>
</reference>
<proteinExistence type="predicted"/>
<evidence type="ECO:0008006" key="3">
    <source>
        <dbReference type="Google" id="ProtNLM"/>
    </source>
</evidence>
<comment type="caution">
    <text evidence="1">The sequence shown here is derived from an EMBL/GenBank/DDBJ whole genome shotgun (WGS) entry which is preliminary data.</text>
</comment>
<evidence type="ECO:0000313" key="1">
    <source>
        <dbReference type="EMBL" id="MBP1907056.1"/>
    </source>
</evidence>
<dbReference type="RefSeq" id="WP_210090644.1">
    <property type="nucleotide sequence ID" value="NZ_JAGGKG010000021.1"/>
</dbReference>
<sequence>MPKRFDLTGQIFGELTAIRLADDLHGFKSLPWECKCTCGKTTYVLTGSLRAGMYKSCGCKRIAKRDKGVKKHIVSDQIDGTRKSALIAKAHKDSKSGVKGVMWMESRKKWKAYIGVTGKQITIGYFANIDDAVNARKDAEEKYHKPYLK</sequence>
<keyword evidence="2" id="KW-1185">Reference proteome</keyword>
<dbReference type="SUPFAM" id="SSF54171">
    <property type="entry name" value="DNA-binding domain"/>
    <property type="match status" value="1"/>
</dbReference>
<evidence type="ECO:0000313" key="2">
    <source>
        <dbReference type="Proteomes" id="UP001519272"/>
    </source>
</evidence>
<accession>A0ABS4FWU9</accession>
<organism evidence="1 2">
    <name type="scientific">Paenibacillus turicensis</name>
    <dbReference type="NCBI Taxonomy" id="160487"/>
    <lineage>
        <taxon>Bacteria</taxon>
        <taxon>Bacillati</taxon>
        <taxon>Bacillota</taxon>
        <taxon>Bacilli</taxon>
        <taxon>Bacillales</taxon>
        <taxon>Paenibacillaceae</taxon>
        <taxon>Paenibacillus</taxon>
    </lineage>
</organism>
<dbReference type="InterPro" id="IPR016177">
    <property type="entry name" value="DNA-bd_dom_sf"/>
</dbReference>